<accession>A0AC60W2T0</accession>
<name>A0AC60W2T0_9ARCH</name>
<dbReference type="EMBL" id="JACENC010000128">
    <property type="protein sequence ID" value="MBA4453935.1"/>
    <property type="molecule type" value="Genomic_DNA"/>
</dbReference>
<proteinExistence type="predicted"/>
<keyword evidence="1" id="KW-0489">Methyltransferase</keyword>
<protein>
    <submittedName>
        <fullName evidence="1">Class I SAM-dependent methyltransferase</fullName>
    </submittedName>
</protein>
<keyword evidence="1" id="KW-0808">Transferase</keyword>
<evidence type="ECO:0000313" key="1">
    <source>
        <dbReference type="EMBL" id="MBA4453935.1"/>
    </source>
</evidence>
<reference evidence="1 2" key="1">
    <citation type="journal article" date="2020" name="Appl. Environ. Microbiol.">
        <title>Genomic Characteristics of a Novel Species of Ammonia-Oxidizing Archaea from the Jiulong River Estuary.</title>
        <authorList>
            <person name="Zou D."/>
            <person name="Wan R."/>
            <person name="Han L."/>
            <person name="Xu M.N."/>
            <person name="Liu Y."/>
            <person name="Liu H."/>
            <person name="Kao S.J."/>
            <person name="Li M."/>
        </authorList>
    </citation>
    <scope>NUCLEOTIDE SEQUENCE [LARGE SCALE GENOMIC DNA]</scope>
    <source>
        <strain evidence="1">W2bin3</strain>
    </source>
</reference>
<comment type="caution">
    <text evidence="1">The sequence shown here is derived from an EMBL/GenBank/DDBJ whole genome shotgun (WGS) entry which is preliminary data.</text>
</comment>
<gene>
    <name evidence="1" type="ORF">H2B05_03220</name>
</gene>
<sequence length="248" mass="28232">MVMEGDAWDDMSSQYDNCVEKNPDAVISGYIAEEMKITANLCKKMIKPDKKYTIIDMGSGTGRVLFSLYKMLGDSVSYCGLDASEQMIQISNQKLLDLDIKNTTFLYYDTTNPSIDELFDDDSAKITMCMYNTVGVIPPSKRHQFFDNMKRLAGKEGLALVSAFNGDDFAFAAPKMYHPMKEMVKKIDEDSFDEKRLAFRNSLGYYSQWFTKNQLNNFLDSKTEPIPINVSINNKSHTLGHVFTDRQV</sequence>
<organism evidence="1 2">
    <name type="scientific">Candidatus Nitrosomaritimum aestuariumsis</name>
    <dbReference type="NCBI Taxonomy" id="3342354"/>
    <lineage>
        <taxon>Archaea</taxon>
        <taxon>Nitrososphaerota</taxon>
        <taxon>Nitrososphaeria</taxon>
        <taxon>Nitrosopumilales</taxon>
        <taxon>Nitrosopumilaceae</taxon>
        <taxon>Candidatus Nitrosomaritimum</taxon>
    </lineage>
</organism>
<dbReference type="Proteomes" id="UP000526786">
    <property type="component" value="Unassembled WGS sequence"/>
</dbReference>
<evidence type="ECO:0000313" key="2">
    <source>
        <dbReference type="Proteomes" id="UP000526786"/>
    </source>
</evidence>